<dbReference type="PANTHER" id="PTHR43689:SF8">
    <property type="entry name" value="ALPHA_BETA-HYDROLASES SUPERFAMILY PROTEIN"/>
    <property type="match status" value="1"/>
</dbReference>
<evidence type="ECO:0000313" key="3">
    <source>
        <dbReference type="Proteomes" id="UP000550729"/>
    </source>
</evidence>
<dbReference type="InterPro" id="IPR029058">
    <property type="entry name" value="AB_hydrolase_fold"/>
</dbReference>
<dbReference type="Proteomes" id="UP000550729">
    <property type="component" value="Unassembled WGS sequence"/>
</dbReference>
<dbReference type="AlphaFoldDB" id="A0A848L729"/>
<organism evidence="2 3">
    <name type="scientific">Gordonia asplenii</name>
    <dbReference type="NCBI Taxonomy" id="2725283"/>
    <lineage>
        <taxon>Bacteria</taxon>
        <taxon>Bacillati</taxon>
        <taxon>Actinomycetota</taxon>
        <taxon>Actinomycetes</taxon>
        <taxon>Mycobacteriales</taxon>
        <taxon>Gordoniaceae</taxon>
        <taxon>Gordonia</taxon>
    </lineage>
</organism>
<reference evidence="2 3" key="1">
    <citation type="submission" date="2020-04" db="EMBL/GenBank/DDBJ databases">
        <title>Gordonia sp. nov. TBRC 11910.</title>
        <authorList>
            <person name="Suriyachadkun C."/>
        </authorList>
    </citation>
    <scope>NUCLEOTIDE SEQUENCE [LARGE SCALE GENOMIC DNA]</scope>
    <source>
        <strain evidence="2 3">TBRC 11910</strain>
    </source>
</reference>
<evidence type="ECO:0000259" key="1">
    <source>
        <dbReference type="Pfam" id="PF12697"/>
    </source>
</evidence>
<dbReference type="Gene3D" id="3.40.50.1820">
    <property type="entry name" value="alpha/beta hydrolase"/>
    <property type="match status" value="1"/>
</dbReference>
<dbReference type="InterPro" id="IPR000073">
    <property type="entry name" value="AB_hydrolase_1"/>
</dbReference>
<feature type="domain" description="AB hydrolase-1" evidence="1">
    <location>
        <begin position="21"/>
        <end position="244"/>
    </location>
</feature>
<gene>
    <name evidence="2" type="ORF">HH308_19520</name>
</gene>
<proteinExistence type="predicted"/>
<sequence>MNLDINGTQLTVADHGDGFPILLLHGGGGPQTVATWGEELAETRGLRVIVPTHPGFAGTPRPTELRTIGQLAELYVRLLDALDATNVLVVGNSIGGWITAEMAILASPRVRGYVIVNGTGVESPGNPVADFFSLTPDEIARYSYANPVRFGLDPTKLAPAARQMMTQNRATLEIYGGTTMTDPTLGTRLATVSTPTLVVWGEADRIAPRAIGDAFVDSIPGADFELMRDAGHLPQIEQPTALADIVERFGLRVR</sequence>
<dbReference type="Pfam" id="PF12697">
    <property type="entry name" value="Abhydrolase_6"/>
    <property type="match status" value="1"/>
</dbReference>
<dbReference type="EMBL" id="JABBNB010000023">
    <property type="protein sequence ID" value="NMO03408.1"/>
    <property type="molecule type" value="Genomic_DNA"/>
</dbReference>
<dbReference type="RefSeq" id="WP_170195917.1">
    <property type="nucleotide sequence ID" value="NZ_JABBNB010000023.1"/>
</dbReference>
<comment type="caution">
    <text evidence="2">The sequence shown here is derived from an EMBL/GenBank/DDBJ whole genome shotgun (WGS) entry which is preliminary data.</text>
</comment>
<keyword evidence="2" id="KW-0378">Hydrolase</keyword>
<dbReference type="PRINTS" id="PR00111">
    <property type="entry name" value="ABHYDROLASE"/>
</dbReference>
<dbReference type="GO" id="GO:0016787">
    <property type="term" value="F:hydrolase activity"/>
    <property type="evidence" value="ECO:0007669"/>
    <property type="project" value="UniProtKB-KW"/>
</dbReference>
<evidence type="ECO:0000313" key="2">
    <source>
        <dbReference type="EMBL" id="NMO03408.1"/>
    </source>
</evidence>
<dbReference type="PANTHER" id="PTHR43689">
    <property type="entry name" value="HYDROLASE"/>
    <property type="match status" value="1"/>
</dbReference>
<accession>A0A848L729</accession>
<name>A0A848L729_9ACTN</name>
<keyword evidence="3" id="KW-1185">Reference proteome</keyword>
<dbReference type="SUPFAM" id="SSF53474">
    <property type="entry name" value="alpha/beta-Hydrolases"/>
    <property type="match status" value="1"/>
</dbReference>
<protein>
    <submittedName>
        <fullName evidence="2">Alpha/beta hydrolase</fullName>
    </submittedName>
</protein>